<evidence type="ECO:0000256" key="3">
    <source>
        <dbReference type="ARBA" id="ARBA00022692"/>
    </source>
</evidence>
<keyword evidence="4 6" id="KW-1133">Transmembrane helix</keyword>
<feature type="transmembrane region" description="Helical" evidence="6">
    <location>
        <begin position="118"/>
        <end position="144"/>
    </location>
</feature>
<accession>A0A6L6XMV1</accession>
<evidence type="ECO:0000313" key="7">
    <source>
        <dbReference type="EMBL" id="MVQ48631.1"/>
    </source>
</evidence>
<dbReference type="PANTHER" id="PTHR39087">
    <property type="entry name" value="UPF0104 MEMBRANE PROTEIN MJ1595"/>
    <property type="match status" value="1"/>
</dbReference>
<dbReference type="Pfam" id="PF03706">
    <property type="entry name" value="LPG_synthase_TM"/>
    <property type="match status" value="1"/>
</dbReference>
<proteinExistence type="predicted"/>
<organism evidence="7 8">
    <name type="scientific">Nocardioides agri</name>
    <dbReference type="NCBI Taxonomy" id="2682843"/>
    <lineage>
        <taxon>Bacteria</taxon>
        <taxon>Bacillati</taxon>
        <taxon>Actinomycetota</taxon>
        <taxon>Actinomycetes</taxon>
        <taxon>Propionibacteriales</taxon>
        <taxon>Nocardioidaceae</taxon>
        <taxon>Nocardioides</taxon>
    </lineage>
</organism>
<evidence type="ECO:0000256" key="5">
    <source>
        <dbReference type="ARBA" id="ARBA00023136"/>
    </source>
</evidence>
<keyword evidence="5 6" id="KW-0472">Membrane</keyword>
<name>A0A6L6XMV1_9ACTN</name>
<evidence type="ECO:0000256" key="6">
    <source>
        <dbReference type="SAM" id="Phobius"/>
    </source>
</evidence>
<keyword evidence="3 6" id="KW-0812">Transmembrane</keyword>
<feature type="transmembrane region" description="Helical" evidence="6">
    <location>
        <begin position="268"/>
        <end position="292"/>
    </location>
</feature>
<evidence type="ECO:0000313" key="8">
    <source>
        <dbReference type="Proteomes" id="UP000473525"/>
    </source>
</evidence>
<comment type="caution">
    <text evidence="7">The sequence shown here is derived from an EMBL/GenBank/DDBJ whole genome shotgun (WGS) entry which is preliminary data.</text>
</comment>
<reference evidence="7 8" key="1">
    <citation type="submission" date="2019-12" db="EMBL/GenBank/DDBJ databases">
        <authorList>
            <person name="Huq M.A."/>
        </authorList>
    </citation>
    <scope>NUCLEOTIDE SEQUENCE [LARGE SCALE GENOMIC DNA]</scope>
    <source>
        <strain evidence="7 8">MAH-18</strain>
    </source>
</reference>
<protein>
    <submittedName>
        <fullName evidence="7">UPF0104 family protein</fullName>
    </submittedName>
</protein>
<dbReference type="GO" id="GO:0005886">
    <property type="term" value="C:plasma membrane"/>
    <property type="evidence" value="ECO:0007669"/>
    <property type="project" value="UniProtKB-SubCell"/>
</dbReference>
<evidence type="ECO:0000256" key="2">
    <source>
        <dbReference type="ARBA" id="ARBA00022475"/>
    </source>
</evidence>
<sequence length="379" mass="38614">MGSGSVREPAHVTALRIDDAPGSGLVSSAADVVVRRAPRPGRRWPARLRFAAGLVAGAALTCVALPSVTGVAWNDVAPAATEVPPVWLIALTALWFTGLLAHTITLTGALPGLTLRRALALSLTGSAVANVLPLGGAAGIALNYRMARTWGHSPAAIGAYTVVTNIWDVGVKVLLPILALPALLVAASTVGATVANAVIAGVLGLGVLTALGVATLSSAAAARRTGNLVDRVFGRWLRGRSCRAALLRLREVTHAVIRTRWRRLSTGIVLYTALLFALLLGCLTASGAGSSFTAVLAGFTVERILTLAGLTPGGAGVVEVGLATTLLAFPGAPVGIALGVLLYRALTFGLEIPVGGVALAAWFWAARVRVKNLPSGSVA</sequence>
<keyword evidence="2" id="KW-1003">Cell membrane</keyword>
<dbReference type="EMBL" id="WSEK01000004">
    <property type="protein sequence ID" value="MVQ48631.1"/>
    <property type="molecule type" value="Genomic_DNA"/>
</dbReference>
<feature type="transmembrane region" description="Helical" evidence="6">
    <location>
        <begin position="50"/>
        <end position="73"/>
    </location>
</feature>
<dbReference type="InterPro" id="IPR022791">
    <property type="entry name" value="L-PG_synthase/AglD"/>
</dbReference>
<dbReference type="Proteomes" id="UP000473525">
    <property type="component" value="Unassembled WGS sequence"/>
</dbReference>
<feature type="transmembrane region" description="Helical" evidence="6">
    <location>
        <begin position="85"/>
        <end position="106"/>
    </location>
</feature>
<evidence type="ECO:0000256" key="4">
    <source>
        <dbReference type="ARBA" id="ARBA00022989"/>
    </source>
</evidence>
<evidence type="ECO:0000256" key="1">
    <source>
        <dbReference type="ARBA" id="ARBA00004651"/>
    </source>
</evidence>
<dbReference type="PANTHER" id="PTHR39087:SF2">
    <property type="entry name" value="UPF0104 MEMBRANE PROTEIN MJ1595"/>
    <property type="match status" value="1"/>
</dbReference>
<feature type="transmembrane region" description="Helical" evidence="6">
    <location>
        <begin position="198"/>
        <end position="222"/>
    </location>
</feature>
<keyword evidence="8" id="KW-1185">Reference proteome</keyword>
<comment type="subcellular location">
    <subcellularLocation>
        <location evidence="1">Cell membrane</location>
        <topology evidence="1">Multi-pass membrane protein</topology>
    </subcellularLocation>
</comment>
<dbReference type="AlphaFoldDB" id="A0A6L6XMV1"/>
<gene>
    <name evidence="7" type="ORF">GON03_05515</name>
</gene>
<feature type="transmembrane region" description="Helical" evidence="6">
    <location>
        <begin position="174"/>
        <end position="192"/>
    </location>
</feature>
<feature type="transmembrane region" description="Helical" evidence="6">
    <location>
        <begin position="341"/>
        <end position="365"/>
    </location>
</feature>